<dbReference type="InterPro" id="IPR018878">
    <property type="entry name" value="ORF6C_dom"/>
</dbReference>
<dbReference type="Pfam" id="PF09669">
    <property type="entry name" value="Phage_pRha"/>
    <property type="match status" value="1"/>
</dbReference>
<feature type="domain" description="ORF6C" evidence="2">
    <location>
        <begin position="102"/>
        <end position="221"/>
    </location>
</feature>
<proteinExistence type="predicted"/>
<dbReference type="EMBL" id="JACRSY010000029">
    <property type="protein sequence ID" value="MBC8580833.1"/>
    <property type="molecule type" value="Genomic_DNA"/>
</dbReference>
<dbReference type="Pfam" id="PF10552">
    <property type="entry name" value="ORF6C"/>
    <property type="match status" value="1"/>
</dbReference>
<reference evidence="3" key="1">
    <citation type="submission" date="2020-08" db="EMBL/GenBank/DDBJ databases">
        <title>Genome public.</title>
        <authorList>
            <person name="Liu C."/>
            <person name="Sun Q."/>
        </authorList>
    </citation>
    <scope>NUCLEOTIDE SEQUENCE</scope>
    <source>
        <strain evidence="3">NSJ-12</strain>
    </source>
</reference>
<keyword evidence="1" id="KW-0175">Coiled coil</keyword>
<accession>A0A926EMM0</accession>
<feature type="coiled-coil region" evidence="1">
    <location>
        <begin position="109"/>
        <end position="136"/>
    </location>
</feature>
<gene>
    <name evidence="3" type="ORF">H8718_15045</name>
</gene>
<sequence length="231" mass="27004">MINTFRKEEGNETEKRHSDLMTSIKAEIDVLEKAGIGQRNFSLTSYIDNWNREKPCYSMNKTGALQMLNKESAVVRYKTVQYIDKLEKILKQPRRLTPQEELRLHYQVIEEHAKEIESVREEVTEVREEFKDLKDNMPLFGEESDKLQAEVRKVGVATLGGYKSNAYNDNSLRGKVYKDIQNQLRREFGVERYKAIKRCQLDLAMKIVHNYKAPTVLVTEISNLNNQMRLA</sequence>
<evidence type="ECO:0000313" key="4">
    <source>
        <dbReference type="Proteomes" id="UP000655830"/>
    </source>
</evidence>
<evidence type="ECO:0000256" key="1">
    <source>
        <dbReference type="SAM" id="Coils"/>
    </source>
</evidence>
<comment type="caution">
    <text evidence="3">The sequence shown here is derived from an EMBL/GenBank/DDBJ whole genome shotgun (WGS) entry which is preliminary data.</text>
</comment>
<dbReference type="Proteomes" id="UP000655830">
    <property type="component" value="Unassembled WGS sequence"/>
</dbReference>
<protein>
    <submittedName>
        <fullName evidence="3">ORF6C domain-containing protein</fullName>
    </submittedName>
</protein>
<name>A0A926EMM0_9FIRM</name>
<organism evidence="3 4">
    <name type="scientific">Zhenhengia yiwuensis</name>
    <dbReference type="NCBI Taxonomy" id="2763666"/>
    <lineage>
        <taxon>Bacteria</taxon>
        <taxon>Bacillati</taxon>
        <taxon>Bacillota</taxon>
        <taxon>Clostridia</taxon>
        <taxon>Lachnospirales</taxon>
        <taxon>Lachnospiraceae</taxon>
        <taxon>Zhenhengia</taxon>
    </lineage>
</organism>
<dbReference type="InterPro" id="IPR014054">
    <property type="entry name" value="Phage_regulatory_Rha"/>
</dbReference>
<keyword evidence="4" id="KW-1185">Reference proteome</keyword>
<evidence type="ECO:0000313" key="3">
    <source>
        <dbReference type="EMBL" id="MBC8580833.1"/>
    </source>
</evidence>
<evidence type="ECO:0000259" key="2">
    <source>
        <dbReference type="Pfam" id="PF10552"/>
    </source>
</evidence>
<dbReference type="AlphaFoldDB" id="A0A926EMM0"/>